<dbReference type="RefSeq" id="WP_151177960.1">
    <property type="nucleotide sequence ID" value="NZ_CP042906.1"/>
</dbReference>
<dbReference type="EMBL" id="CP042906">
    <property type="protein sequence ID" value="QEX17731.1"/>
    <property type="molecule type" value="Genomic_DNA"/>
</dbReference>
<reference evidence="1 2" key="1">
    <citation type="submission" date="2019-08" db="EMBL/GenBank/DDBJ databases">
        <title>Hyperibacter terrae gen. nov., sp. nov. and Hyperibacter viscosus sp. nov., two new members in the family Rhodospirillaceae isolated from the rhizosphere of Hypericum perforatum.</title>
        <authorList>
            <person name="Noviana Z."/>
        </authorList>
    </citation>
    <scope>NUCLEOTIDE SEQUENCE [LARGE SCALE GENOMIC DNA]</scope>
    <source>
        <strain evidence="1 2">R5913</strain>
    </source>
</reference>
<dbReference type="AlphaFoldDB" id="A0A5J6MKK5"/>
<sequence>MTAGDRRKNVVLMEPAAEALRDEFLGWQCRLRQLSVREGLGRPSSGMRARVSTLDGTELAPAVTLLVMREEPEESTQQFRFQVQKTQDPVERYEKALEILSAWYYQRPREFSDIMTGLFGPGSAFADQLLLHGRCELEFIEYAKGYRIPCSVLELAENDAFYQATYWHNRLFNPNMPAGVRVLSFTPDWTHSADFEVETGEE</sequence>
<protein>
    <submittedName>
        <fullName evidence="1">Uncharacterized protein</fullName>
    </submittedName>
</protein>
<keyword evidence="2" id="KW-1185">Reference proteome</keyword>
<accession>A0A5J6MKK5</accession>
<proteinExistence type="predicted"/>
<dbReference type="KEGG" id="htq:FRZ44_30340"/>
<dbReference type="Proteomes" id="UP000326202">
    <property type="component" value="Chromosome"/>
</dbReference>
<name>A0A5J6MKK5_9PROT</name>
<organism evidence="1 2">
    <name type="scientific">Hypericibacter terrae</name>
    <dbReference type="NCBI Taxonomy" id="2602015"/>
    <lineage>
        <taxon>Bacteria</taxon>
        <taxon>Pseudomonadati</taxon>
        <taxon>Pseudomonadota</taxon>
        <taxon>Alphaproteobacteria</taxon>
        <taxon>Rhodospirillales</taxon>
        <taxon>Dongiaceae</taxon>
        <taxon>Hypericibacter</taxon>
    </lineage>
</organism>
<evidence type="ECO:0000313" key="1">
    <source>
        <dbReference type="EMBL" id="QEX17731.1"/>
    </source>
</evidence>
<dbReference type="OrthoDB" id="7739199at2"/>
<evidence type="ECO:0000313" key="2">
    <source>
        <dbReference type="Proteomes" id="UP000326202"/>
    </source>
</evidence>
<gene>
    <name evidence="1" type="ORF">FRZ44_30340</name>
</gene>